<dbReference type="GO" id="GO:0004813">
    <property type="term" value="F:alanine-tRNA ligase activity"/>
    <property type="evidence" value="ECO:0007669"/>
    <property type="project" value="InterPro"/>
</dbReference>
<sequence length="108" mass="12060">SDHLYVTFFSGHGNVAEEIKIRDIWRCMGVDSSRILHFSPGNYKLIPGSVSCGPRSTIHYDTLKGRSGVPQFKNYDKSIVTMWKINFTESITHADGSVSALDTLHVDT</sequence>
<dbReference type="GO" id="GO:0005524">
    <property type="term" value="F:ATP binding"/>
    <property type="evidence" value="ECO:0007669"/>
    <property type="project" value="InterPro"/>
</dbReference>
<comment type="caution">
    <text evidence="2">The sequence shown here is derived from an EMBL/GenBank/DDBJ whole genome shotgun (WGS) entry which is preliminary data.</text>
</comment>
<feature type="non-terminal residue" evidence="2">
    <location>
        <position position="108"/>
    </location>
</feature>
<keyword evidence="3" id="KW-1185">Reference proteome</keyword>
<organism evidence="2 3">
    <name type="scientific">Pristionchus entomophagus</name>
    <dbReference type="NCBI Taxonomy" id="358040"/>
    <lineage>
        <taxon>Eukaryota</taxon>
        <taxon>Metazoa</taxon>
        <taxon>Ecdysozoa</taxon>
        <taxon>Nematoda</taxon>
        <taxon>Chromadorea</taxon>
        <taxon>Rhabditida</taxon>
        <taxon>Rhabditina</taxon>
        <taxon>Diplogasteromorpha</taxon>
        <taxon>Diplogasteroidea</taxon>
        <taxon>Neodiplogasteridae</taxon>
        <taxon>Pristionchus</taxon>
    </lineage>
</organism>
<dbReference type="Pfam" id="PF01411">
    <property type="entry name" value="tRNA-synt_2c"/>
    <property type="match status" value="1"/>
</dbReference>
<evidence type="ECO:0000313" key="3">
    <source>
        <dbReference type="Proteomes" id="UP001432027"/>
    </source>
</evidence>
<name>A0AAV5SSC0_9BILA</name>
<proteinExistence type="predicted"/>
<feature type="non-terminal residue" evidence="2">
    <location>
        <position position="1"/>
    </location>
</feature>
<gene>
    <name evidence="2" type="ORF">PENTCL1PPCAC_8261</name>
</gene>
<evidence type="ECO:0000313" key="2">
    <source>
        <dbReference type="EMBL" id="GMS86086.1"/>
    </source>
</evidence>
<dbReference type="SUPFAM" id="SSF55681">
    <property type="entry name" value="Class II aaRS and biotin synthetases"/>
    <property type="match status" value="1"/>
</dbReference>
<dbReference type="GO" id="GO:0006419">
    <property type="term" value="P:alanyl-tRNA aminoacylation"/>
    <property type="evidence" value="ECO:0007669"/>
    <property type="project" value="InterPro"/>
</dbReference>
<accession>A0AAV5SSC0</accession>
<dbReference type="AlphaFoldDB" id="A0AAV5SSC0"/>
<dbReference type="Gene3D" id="3.30.930.10">
    <property type="entry name" value="Bira Bifunctional Protein, Domain 2"/>
    <property type="match status" value="1"/>
</dbReference>
<dbReference type="InterPro" id="IPR045864">
    <property type="entry name" value="aa-tRNA-synth_II/BPL/LPL"/>
</dbReference>
<feature type="domain" description="Alanyl-tRNA synthetase class IIc N-terminal" evidence="1">
    <location>
        <begin position="2"/>
        <end position="108"/>
    </location>
</feature>
<protein>
    <recommendedName>
        <fullName evidence="1">Alanyl-tRNA synthetase class IIc N-terminal domain-containing protein</fullName>
    </recommendedName>
</protein>
<dbReference type="Proteomes" id="UP001432027">
    <property type="component" value="Unassembled WGS sequence"/>
</dbReference>
<evidence type="ECO:0000259" key="1">
    <source>
        <dbReference type="Pfam" id="PF01411"/>
    </source>
</evidence>
<dbReference type="InterPro" id="IPR018164">
    <property type="entry name" value="Ala-tRNA-synth_IIc_N"/>
</dbReference>
<reference evidence="2" key="1">
    <citation type="submission" date="2023-10" db="EMBL/GenBank/DDBJ databases">
        <title>Genome assembly of Pristionchus species.</title>
        <authorList>
            <person name="Yoshida K."/>
            <person name="Sommer R.J."/>
        </authorList>
    </citation>
    <scope>NUCLEOTIDE SEQUENCE</scope>
    <source>
        <strain evidence="2">RS0144</strain>
    </source>
</reference>
<dbReference type="EMBL" id="BTSX01000002">
    <property type="protein sequence ID" value="GMS86086.1"/>
    <property type="molecule type" value="Genomic_DNA"/>
</dbReference>